<feature type="compositionally biased region" description="Basic and acidic residues" evidence="1">
    <location>
        <begin position="34"/>
        <end position="46"/>
    </location>
</feature>
<gene>
    <name evidence="2" type="ORF">CORC01_09231</name>
</gene>
<proteinExistence type="predicted"/>
<dbReference type="GeneID" id="34562370"/>
<feature type="region of interest" description="Disordered" evidence="1">
    <location>
        <begin position="13"/>
        <end position="46"/>
    </location>
</feature>
<organism evidence="2 3">
    <name type="scientific">Colletotrichum orchidophilum</name>
    <dbReference type="NCBI Taxonomy" id="1209926"/>
    <lineage>
        <taxon>Eukaryota</taxon>
        <taxon>Fungi</taxon>
        <taxon>Dikarya</taxon>
        <taxon>Ascomycota</taxon>
        <taxon>Pezizomycotina</taxon>
        <taxon>Sordariomycetes</taxon>
        <taxon>Hypocreomycetidae</taxon>
        <taxon>Glomerellales</taxon>
        <taxon>Glomerellaceae</taxon>
        <taxon>Colletotrichum</taxon>
    </lineage>
</organism>
<dbReference type="AlphaFoldDB" id="A0A1G4B243"/>
<dbReference type="RefSeq" id="XP_022472660.1">
    <property type="nucleotide sequence ID" value="XM_022620860.1"/>
</dbReference>
<evidence type="ECO:0000313" key="2">
    <source>
        <dbReference type="EMBL" id="OHE95498.1"/>
    </source>
</evidence>
<evidence type="ECO:0000256" key="1">
    <source>
        <dbReference type="SAM" id="MobiDB-lite"/>
    </source>
</evidence>
<dbReference type="Proteomes" id="UP000176998">
    <property type="component" value="Unassembled WGS sequence"/>
</dbReference>
<protein>
    <submittedName>
        <fullName evidence="2">Uncharacterized protein</fullName>
    </submittedName>
</protein>
<dbReference type="EMBL" id="MJBS01000082">
    <property type="protein sequence ID" value="OHE95498.1"/>
    <property type="molecule type" value="Genomic_DNA"/>
</dbReference>
<keyword evidence="3" id="KW-1185">Reference proteome</keyword>
<name>A0A1G4B243_9PEZI</name>
<accession>A0A1G4B243</accession>
<sequence>MFWVVLSVVFGRGEPKREPDPSFVKSPATATTETHTDRDPGDNREPWCLPPREEIAVSTINRSTTLSTRLLTS</sequence>
<reference evidence="2 3" key="1">
    <citation type="submission" date="2016-09" db="EMBL/GenBank/DDBJ databases">
        <authorList>
            <person name="Capua I."/>
            <person name="De Benedictis P."/>
            <person name="Joannis T."/>
            <person name="Lombin L.H."/>
            <person name="Cattoli G."/>
        </authorList>
    </citation>
    <scope>NUCLEOTIDE SEQUENCE [LARGE SCALE GENOMIC DNA]</scope>
    <source>
        <strain evidence="2 3">IMI 309357</strain>
    </source>
</reference>
<comment type="caution">
    <text evidence="2">The sequence shown here is derived from an EMBL/GenBank/DDBJ whole genome shotgun (WGS) entry which is preliminary data.</text>
</comment>
<evidence type="ECO:0000313" key="3">
    <source>
        <dbReference type="Proteomes" id="UP000176998"/>
    </source>
</evidence>